<evidence type="ECO:0000313" key="3">
    <source>
        <dbReference type="EMBL" id="REE97672.1"/>
    </source>
</evidence>
<evidence type="ECO:0000256" key="1">
    <source>
        <dbReference type="SAM" id="MobiDB-lite"/>
    </source>
</evidence>
<keyword evidence="4" id="KW-1185">Reference proteome</keyword>
<proteinExistence type="predicted"/>
<dbReference type="OrthoDB" id="3478720at2"/>
<evidence type="ECO:0000313" key="4">
    <source>
        <dbReference type="Proteomes" id="UP000256661"/>
    </source>
</evidence>
<protein>
    <submittedName>
        <fullName evidence="3">Uncharacterized protein</fullName>
    </submittedName>
</protein>
<accession>A0A3D9SNY4</accession>
<dbReference type="AlphaFoldDB" id="A0A3D9SNY4"/>
<dbReference type="EMBL" id="QTTT01000001">
    <property type="protein sequence ID" value="REE97672.1"/>
    <property type="molecule type" value="Genomic_DNA"/>
</dbReference>
<reference evidence="3 4" key="1">
    <citation type="submission" date="2018-08" db="EMBL/GenBank/DDBJ databases">
        <title>Sequencing the genomes of 1000 actinobacteria strains.</title>
        <authorList>
            <person name="Klenk H.-P."/>
        </authorList>
    </citation>
    <scope>NUCLEOTIDE SEQUENCE [LARGE SCALE GENOMIC DNA]</scope>
    <source>
        <strain evidence="3 4">DSM 43927</strain>
    </source>
</reference>
<feature type="transmembrane region" description="Helical" evidence="2">
    <location>
        <begin position="53"/>
        <end position="73"/>
    </location>
</feature>
<dbReference type="Proteomes" id="UP000256661">
    <property type="component" value="Unassembled WGS sequence"/>
</dbReference>
<dbReference type="RefSeq" id="WP_147312316.1">
    <property type="nucleotide sequence ID" value="NZ_QTTT01000001.1"/>
</dbReference>
<gene>
    <name evidence="3" type="ORF">DFJ69_3146</name>
</gene>
<keyword evidence="2" id="KW-0472">Membrane</keyword>
<keyword evidence="2" id="KW-1133">Transmembrane helix</keyword>
<feature type="compositionally biased region" description="Pro residues" evidence="1">
    <location>
        <begin position="1"/>
        <end position="23"/>
    </location>
</feature>
<sequence length="191" mass="21120">MQPPQGPPHWQGPPGPPGRPWPGPGQGQGAPWPPPQGGPPPYHAPRPRSKRPALLLLIPVVLALVIGGIVYFAQIRPTQELEKWGGQLGGPARMQVYNGPFVENANRYYALWRAVCTPASPCPTLLRDLTRWLRDAGDSGVDEQAVAECYRSVTGCQRVLYPDGHKAVFTLKETSVQDNQFDLEIELFWRD</sequence>
<feature type="compositionally biased region" description="Pro residues" evidence="1">
    <location>
        <begin position="31"/>
        <end position="44"/>
    </location>
</feature>
<keyword evidence="2" id="KW-0812">Transmembrane</keyword>
<name>A0A3D9SNY4_9ACTN</name>
<organism evidence="3 4">
    <name type="scientific">Thermomonospora umbrina</name>
    <dbReference type="NCBI Taxonomy" id="111806"/>
    <lineage>
        <taxon>Bacteria</taxon>
        <taxon>Bacillati</taxon>
        <taxon>Actinomycetota</taxon>
        <taxon>Actinomycetes</taxon>
        <taxon>Streptosporangiales</taxon>
        <taxon>Thermomonosporaceae</taxon>
        <taxon>Thermomonospora</taxon>
    </lineage>
</organism>
<comment type="caution">
    <text evidence="3">The sequence shown here is derived from an EMBL/GenBank/DDBJ whole genome shotgun (WGS) entry which is preliminary data.</text>
</comment>
<feature type="region of interest" description="Disordered" evidence="1">
    <location>
        <begin position="1"/>
        <end position="46"/>
    </location>
</feature>
<evidence type="ECO:0000256" key="2">
    <source>
        <dbReference type="SAM" id="Phobius"/>
    </source>
</evidence>